<dbReference type="CDD" id="cd00685">
    <property type="entry name" value="Trans_IPPS_HT"/>
    <property type="match status" value="1"/>
</dbReference>
<name>A0A317EGK5_9PROT</name>
<dbReference type="GO" id="GO:0046872">
    <property type="term" value="F:metal ion binding"/>
    <property type="evidence" value="ECO:0007669"/>
    <property type="project" value="UniProtKB-KW"/>
</dbReference>
<evidence type="ECO:0000256" key="3">
    <source>
        <dbReference type="ARBA" id="ARBA00022679"/>
    </source>
</evidence>
<keyword evidence="5" id="KW-0460">Magnesium</keyword>
<dbReference type="AlphaFoldDB" id="A0A317EGK5"/>
<proteinExistence type="inferred from homology"/>
<dbReference type="EC" id="2.5.1.90" evidence="8"/>
<dbReference type="InterPro" id="IPR008949">
    <property type="entry name" value="Isoprenoid_synthase_dom_sf"/>
</dbReference>
<evidence type="ECO:0000256" key="2">
    <source>
        <dbReference type="ARBA" id="ARBA00006706"/>
    </source>
</evidence>
<dbReference type="Pfam" id="PF00348">
    <property type="entry name" value="polyprenyl_synt"/>
    <property type="match status" value="1"/>
</dbReference>
<evidence type="ECO:0000256" key="11">
    <source>
        <dbReference type="ARBA" id="ARBA00083124"/>
    </source>
</evidence>
<comment type="caution">
    <text evidence="13">The sequence shown here is derived from an EMBL/GenBank/DDBJ whole genome shotgun (WGS) entry which is preliminary data.</text>
</comment>
<protein>
    <recommendedName>
        <fullName evidence="9">Octaprenyl diphosphate synthase</fullName>
        <ecNumber evidence="8">2.5.1.90</ecNumber>
    </recommendedName>
    <alternativeName>
        <fullName evidence="11">All-trans-octaprenyl-diphosphate synthase</fullName>
    </alternativeName>
    <alternativeName>
        <fullName evidence="10">Octaprenyl pyrophosphate synthase</fullName>
    </alternativeName>
</protein>
<dbReference type="SFLD" id="SFLDS00005">
    <property type="entry name" value="Isoprenoid_Synthase_Type_I"/>
    <property type="match status" value="1"/>
</dbReference>
<dbReference type="FunFam" id="1.10.600.10:FF:000002">
    <property type="entry name" value="Octaprenyl diphosphate synthase"/>
    <property type="match status" value="1"/>
</dbReference>
<reference evidence="13 14" key="1">
    <citation type="submission" date="2018-05" db="EMBL/GenBank/DDBJ databases">
        <title>Zavarzinia sp. HR-AS.</title>
        <authorList>
            <person name="Lee Y."/>
            <person name="Jeon C.O."/>
        </authorList>
    </citation>
    <scope>NUCLEOTIDE SEQUENCE [LARGE SCALE GENOMIC DNA]</scope>
    <source>
        <strain evidence="13 14">HR-AS</strain>
    </source>
</reference>
<dbReference type="EMBL" id="QGLE01000004">
    <property type="protein sequence ID" value="PWR24345.1"/>
    <property type="molecule type" value="Genomic_DNA"/>
</dbReference>
<dbReference type="PROSITE" id="PS00723">
    <property type="entry name" value="POLYPRENYL_SYNTHASE_1"/>
    <property type="match status" value="1"/>
</dbReference>
<evidence type="ECO:0000256" key="12">
    <source>
        <dbReference type="RuleBase" id="RU004466"/>
    </source>
</evidence>
<evidence type="ECO:0000256" key="10">
    <source>
        <dbReference type="ARBA" id="ARBA00079637"/>
    </source>
</evidence>
<gene>
    <name evidence="13" type="ORF">DKG74_09555</name>
</gene>
<dbReference type="GO" id="GO:0008299">
    <property type="term" value="P:isoprenoid biosynthetic process"/>
    <property type="evidence" value="ECO:0007669"/>
    <property type="project" value="InterPro"/>
</dbReference>
<evidence type="ECO:0000313" key="13">
    <source>
        <dbReference type="EMBL" id="PWR24345.1"/>
    </source>
</evidence>
<dbReference type="Proteomes" id="UP000245461">
    <property type="component" value="Unassembled WGS sequence"/>
</dbReference>
<dbReference type="PANTHER" id="PTHR12001:SF69">
    <property type="entry name" value="ALL TRANS-POLYPRENYL-DIPHOSPHATE SYNTHASE PDSS1"/>
    <property type="match status" value="1"/>
</dbReference>
<dbReference type="PANTHER" id="PTHR12001">
    <property type="entry name" value="GERANYLGERANYL PYROPHOSPHATE SYNTHASE"/>
    <property type="match status" value="1"/>
</dbReference>
<evidence type="ECO:0000256" key="6">
    <source>
        <dbReference type="ARBA" id="ARBA00051506"/>
    </source>
</evidence>
<dbReference type="GO" id="GO:0106350">
    <property type="term" value="F:all-trans-octaprenyl-diphosphate synthase activity"/>
    <property type="evidence" value="ECO:0007669"/>
    <property type="project" value="UniProtKB-EC"/>
</dbReference>
<dbReference type="Gene3D" id="1.10.600.10">
    <property type="entry name" value="Farnesyl Diphosphate Synthase"/>
    <property type="match status" value="1"/>
</dbReference>
<dbReference type="InterPro" id="IPR000092">
    <property type="entry name" value="Polyprenyl_synt"/>
</dbReference>
<keyword evidence="14" id="KW-1185">Reference proteome</keyword>
<comment type="cofactor">
    <cofactor evidence="1">
        <name>Mg(2+)</name>
        <dbReference type="ChEBI" id="CHEBI:18420"/>
    </cofactor>
</comment>
<dbReference type="SUPFAM" id="SSF48576">
    <property type="entry name" value="Terpenoid synthases"/>
    <property type="match status" value="1"/>
</dbReference>
<organism evidence="13 14">
    <name type="scientific">Zavarzinia aquatilis</name>
    <dbReference type="NCBI Taxonomy" id="2211142"/>
    <lineage>
        <taxon>Bacteria</taxon>
        <taxon>Pseudomonadati</taxon>
        <taxon>Pseudomonadota</taxon>
        <taxon>Alphaproteobacteria</taxon>
        <taxon>Rhodospirillales</taxon>
        <taxon>Zavarziniaceae</taxon>
        <taxon>Zavarzinia</taxon>
    </lineage>
</organism>
<comment type="similarity">
    <text evidence="2 12">Belongs to the FPP/GGPP synthase family.</text>
</comment>
<evidence type="ECO:0000256" key="4">
    <source>
        <dbReference type="ARBA" id="ARBA00022723"/>
    </source>
</evidence>
<evidence type="ECO:0000313" key="14">
    <source>
        <dbReference type="Proteomes" id="UP000245461"/>
    </source>
</evidence>
<evidence type="ECO:0000256" key="8">
    <source>
        <dbReference type="ARBA" id="ARBA00066511"/>
    </source>
</evidence>
<evidence type="ECO:0000256" key="7">
    <source>
        <dbReference type="ARBA" id="ARBA00055029"/>
    </source>
</evidence>
<evidence type="ECO:0000256" key="9">
    <source>
        <dbReference type="ARBA" id="ARBA00072473"/>
    </source>
</evidence>
<comment type="catalytic activity">
    <reaction evidence="6">
        <text>5 isopentenyl diphosphate + (2E,6E)-farnesyl diphosphate = all-trans-octaprenyl diphosphate + 5 diphosphate</text>
        <dbReference type="Rhea" id="RHEA:27798"/>
        <dbReference type="ChEBI" id="CHEBI:33019"/>
        <dbReference type="ChEBI" id="CHEBI:57711"/>
        <dbReference type="ChEBI" id="CHEBI:128769"/>
        <dbReference type="ChEBI" id="CHEBI:175763"/>
        <dbReference type="EC" id="2.5.1.90"/>
    </reaction>
</comment>
<comment type="function">
    <text evidence="7">Supplies octaprenyl diphosphate, the precursor for the side chain of the isoprenoid quinones ubiquinone and menaquinone.</text>
</comment>
<evidence type="ECO:0000256" key="1">
    <source>
        <dbReference type="ARBA" id="ARBA00001946"/>
    </source>
</evidence>
<dbReference type="OrthoDB" id="9805316at2"/>
<dbReference type="InterPro" id="IPR033749">
    <property type="entry name" value="Polyprenyl_synt_CS"/>
</dbReference>
<accession>A0A317EGK5</accession>
<sequence length="351" mass="38130">MGLGVVVSLEEGRDKNAPGDAPDKAPANALEVLLRLVAEDFAKVDTEIRTRMVSDVPLIPELAGHIIASGGKRLRPVLLIAAARLCGYEGERHIRLAACVEFIHTATLLHDDVVDESALRRGRATANIVWGNQASVLVGDFLFSRSFQLMTQDGSLAVLSILSEASAIIAEGEVMQLTTANNLATTEDDYLQVIAAKTAALFAAATRVGAVVAGRPADDELALADYGRYLGIAFQLIDDALDYQAEEATLGKTVGDDFREGKITLPVVLAFAAADESEQAFWRRCMEQRDQADGDLETALRLMRKYDTLDATVDRARHYGNMARAALARFPDGEYRRALEGVIDFCIERAY</sequence>
<keyword evidence="4" id="KW-0479">Metal-binding</keyword>
<evidence type="ECO:0000256" key="5">
    <source>
        <dbReference type="ARBA" id="ARBA00022842"/>
    </source>
</evidence>
<keyword evidence="3 12" id="KW-0808">Transferase</keyword>